<evidence type="ECO:0000259" key="1">
    <source>
        <dbReference type="SMART" id="SM00382"/>
    </source>
</evidence>
<dbReference type="GO" id="GO:0006260">
    <property type="term" value="P:DNA replication"/>
    <property type="evidence" value="ECO:0007669"/>
    <property type="project" value="TreeGrafter"/>
</dbReference>
<dbReference type="Pfam" id="PF01695">
    <property type="entry name" value="IstB_IS21"/>
    <property type="match status" value="1"/>
</dbReference>
<reference evidence="2" key="1">
    <citation type="journal article" date="2015" name="Nature">
        <title>Complex archaea that bridge the gap between prokaryotes and eukaryotes.</title>
        <authorList>
            <person name="Spang A."/>
            <person name="Saw J.H."/>
            <person name="Jorgensen S.L."/>
            <person name="Zaremba-Niedzwiedzka K."/>
            <person name="Martijn J."/>
            <person name="Lind A.E."/>
            <person name="van Eijk R."/>
            <person name="Schleper C."/>
            <person name="Guy L."/>
            <person name="Ettema T.J."/>
        </authorList>
    </citation>
    <scope>NUCLEOTIDE SEQUENCE</scope>
</reference>
<dbReference type="InterPro" id="IPR027417">
    <property type="entry name" value="P-loop_NTPase"/>
</dbReference>
<comment type="caution">
    <text evidence="2">The sequence shown here is derived from an EMBL/GenBank/DDBJ whole genome shotgun (WGS) entry which is preliminary data.</text>
</comment>
<dbReference type="EMBL" id="LAZR01062318">
    <property type="protein sequence ID" value="KKK61772.1"/>
    <property type="molecule type" value="Genomic_DNA"/>
</dbReference>
<sequence>MGIDEDKEIRQIAYNLAMKTAHIPENLRSGFETYVAKTPEHATLITAAKSWADAFDPRNPPKRGLVFSGLTGCGKSHLAAAIMARIIKRTVFSYDMQFWRMDELFGDIRATWGKGAPAGSEKRLLEDLNQAQLLVLDDFGSERPVYHVLERLYTILGNRECVSKPIIVTTNLGPQRLEDYWKRDPECSEIAERV</sequence>
<name>A0A0F8WY37_9ZZZZ</name>
<dbReference type="AlphaFoldDB" id="A0A0F8WY37"/>
<dbReference type="SMART" id="SM00382">
    <property type="entry name" value="AAA"/>
    <property type="match status" value="1"/>
</dbReference>
<feature type="non-terminal residue" evidence="2">
    <location>
        <position position="194"/>
    </location>
</feature>
<evidence type="ECO:0000313" key="2">
    <source>
        <dbReference type="EMBL" id="KKK61772.1"/>
    </source>
</evidence>
<dbReference type="InterPro" id="IPR003593">
    <property type="entry name" value="AAA+_ATPase"/>
</dbReference>
<dbReference type="Gene3D" id="3.40.50.300">
    <property type="entry name" value="P-loop containing nucleotide triphosphate hydrolases"/>
    <property type="match status" value="1"/>
</dbReference>
<dbReference type="PANTHER" id="PTHR30050:SF4">
    <property type="entry name" value="ATP-BINDING PROTEIN RV3427C IN INSERTION SEQUENCE-RELATED"/>
    <property type="match status" value="1"/>
</dbReference>
<dbReference type="CDD" id="cd00009">
    <property type="entry name" value="AAA"/>
    <property type="match status" value="1"/>
</dbReference>
<organism evidence="2">
    <name type="scientific">marine sediment metagenome</name>
    <dbReference type="NCBI Taxonomy" id="412755"/>
    <lineage>
        <taxon>unclassified sequences</taxon>
        <taxon>metagenomes</taxon>
        <taxon>ecological metagenomes</taxon>
    </lineage>
</organism>
<dbReference type="SUPFAM" id="SSF52540">
    <property type="entry name" value="P-loop containing nucleoside triphosphate hydrolases"/>
    <property type="match status" value="1"/>
</dbReference>
<dbReference type="GO" id="GO:0005524">
    <property type="term" value="F:ATP binding"/>
    <property type="evidence" value="ECO:0007669"/>
    <property type="project" value="InterPro"/>
</dbReference>
<dbReference type="PANTHER" id="PTHR30050">
    <property type="entry name" value="CHROMOSOMAL REPLICATION INITIATOR PROTEIN DNAA"/>
    <property type="match status" value="1"/>
</dbReference>
<gene>
    <name evidence="2" type="ORF">LCGC14_3011000</name>
</gene>
<proteinExistence type="predicted"/>
<accession>A0A0F8WY37</accession>
<feature type="domain" description="AAA+ ATPase" evidence="1">
    <location>
        <begin position="61"/>
        <end position="186"/>
    </location>
</feature>
<dbReference type="InterPro" id="IPR002611">
    <property type="entry name" value="IstB_ATP-bd"/>
</dbReference>
<protein>
    <recommendedName>
        <fullName evidence="1">AAA+ ATPase domain-containing protein</fullName>
    </recommendedName>
</protein>